<organism evidence="3 4">
    <name type="scientific">Gordonia phage Clawz</name>
    <dbReference type="NCBI Taxonomy" id="2743910"/>
    <lineage>
        <taxon>Viruses</taxon>
        <taxon>Duplodnaviria</taxon>
        <taxon>Heunggongvirae</taxon>
        <taxon>Uroviricota</taxon>
        <taxon>Caudoviricetes</taxon>
        <taxon>Clawzvirus</taxon>
        <taxon>Clawzvirus clawz</taxon>
    </lineage>
</organism>
<evidence type="ECO:0000256" key="2">
    <source>
        <dbReference type="SAM" id="Phobius"/>
    </source>
</evidence>
<evidence type="ECO:0000313" key="4">
    <source>
        <dbReference type="Proteomes" id="UP000821895"/>
    </source>
</evidence>
<feature type="transmembrane region" description="Helical" evidence="2">
    <location>
        <begin position="12"/>
        <end position="34"/>
    </location>
</feature>
<dbReference type="GeneID" id="77951803"/>
<evidence type="ECO:0000256" key="1">
    <source>
        <dbReference type="SAM" id="MobiDB-lite"/>
    </source>
</evidence>
<protein>
    <submittedName>
        <fullName evidence="3">Membrane protein</fullName>
    </submittedName>
</protein>
<sequence length="81" mass="8801">MSNRSAPQHTWLLNSVIVSILVAWVVNFTARLFIPTYEPPQGLDALMLAVVGFLFAGRQSAKGQGDGDGDADRPDRDRGDT</sequence>
<dbReference type="RefSeq" id="YP_010675476.1">
    <property type="nucleotide sequence ID" value="NC_071004.1"/>
</dbReference>
<dbReference type="EMBL" id="MT498058">
    <property type="protein sequence ID" value="QKY79959.1"/>
    <property type="molecule type" value="Genomic_DNA"/>
</dbReference>
<keyword evidence="2" id="KW-0472">Membrane</keyword>
<keyword evidence="2" id="KW-1133">Transmembrane helix</keyword>
<reference evidence="3" key="1">
    <citation type="submission" date="2020-05" db="EMBL/GenBank/DDBJ databases">
        <authorList>
            <person name="Conneilly E.M."/>
            <person name="Corace M.L."/>
            <person name="Daly D."/>
            <person name="Dejene M.A."/>
            <person name="Deng Y."/>
            <person name="Kelly J.M."/>
            <person name="Masiello C.S."/>
            <person name="McDonough D."/>
            <person name="Musser E."/>
            <person name="Pecorale A.L."/>
            <person name="Ray R.F."/>
            <person name="Regan I.M."/>
            <person name="Shedd N.A."/>
            <person name="Tatone J.R."/>
            <person name="Tocci C.W."/>
            <person name="Zarate C.M."/>
            <person name="Whitefleet-Smith J.L."/>
            <person name="Garlena R.A."/>
            <person name="Russell D.A."/>
            <person name="Pope W.H."/>
            <person name="Jacobs-Sera D."/>
            <person name="Hatfull G.F."/>
        </authorList>
    </citation>
    <scope>NUCLEOTIDE SEQUENCE</scope>
</reference>
<name>A0AAE7K693_9CAUD</name>
<evidence type="ECO:0000313" key="3">
    <source>
        <dbReference type="EMBL" id="QKY79959.1"/>
    </source>
</evidence>
<proteinExistence type="predicted"/>
<accession>A0AAE7K693</accession>
<dbReference type="KEGG" id="vg:77951803"/>
<feature type="region of interest" description="Disordered" evidence="1">
    <location>
        <begin position="59"/>
        <end position="81"/>
    </location>
</feature>
<feature type="compositionally biased region" description="Basic and acidic residues" evidence="1">
    <location>
        <begin position="70"/>
        <end position="81"/>
    </location>
</feature>
<keyword evidence="2" id="KW-0812">Transmembrane</keyword>
<gene>
    <name evidence="3" type="primary">47</name>
    <name evidence="3" type="ORF">SEA_CLAWZ_47</name>
</gene>
<keyword evidence="4" id="KW-1185">Reference proteome</keyword>
<dbReference type="Proteomes" id="UP000821895">
    <property type="component" value="Segment"/>
</dbReference>